<dbReference type="InterPro" id="IPR022357">
    <property type="entry name" value="MIP_CS"/>
</dbReference>
<evidence type="ECO:0000256" key="5">
    <source>
        <dbReference type="ARBA" id="ARBA00022475"/>
    </source>
</evidence>
<evidence type="ECO:0000256" key="6">
    <source>
        <dbReference type="ARBA" id="ARBA00022692"/>
    </source>
</evidence>
<dbReference type="SUPFAM" id="SSF81338">
    <property type="entry name" value="Aquaporin-like"/>
    <property type="match status" value="1"/>
</dbReference>
<evidence type="ECO:0000256" key="2">
    <source>
        <dbReference type="ARBA" id="ARBA00004651"/>
    </source>
</evidence>
<dbReference type="Gene3D" id="1.20.1080.10">
    <property type="entry name" value="Glycerol uptake facilitator protein"/>
    <property type="match status" value="1"/>
</dbReference>
<proteinExistence type="inferred from homology"/>
<evidence type="ECO:0000256" key="3">
    <source>
        <dbReference type="ARBA" id="ARBA00006175"/>
    </source>
</evidence>
<dbReference type="PANTHER" id="PTHR19139:SF199">
    <property type="entry name" value="MIP17260P"/>
    <property type="match status" value="1"/>
</dbReference>
<keyword evidence="7" id="KW-0677">Repeat</keyword>
<keyword evidence="5" id="KW-1003">Cell membrane</keyword>
<dbReference type="NCBIfam" id="TIGR00861">
    <property type="entry name" value="MIP"/>
    <property type="match status" value="1"/>
</dbReference>
<dbReference type="Proteomes" id="UP000788993">
    <property type="component" value="Unassembled WGS sequence"/>
</dbReference>
<dbReference type="GO" id="GO:0005886">
    <property type="term" value="C:plasma membrane"/>
    <property type="evidence" value="ECO:0007669"/>
    <property type="project" value="UniProtKB-SubCell"/>
</dbReference>
<evidence type="ECO:0000313" key="13">
    <source>
        <dbReference type="Proteomes" id="UP000788993"/>
    </source>
</evidence>
<keyword evidence="6 10" id="KW-0812">Transmembrane</keyword>
<evidence type="ECO:0000313" key="12">
    <source>
        <dbReference type="EMBL" id="KAH3664571.1"/>
    </source>
</evidence>
<dbReference type="InterPro" id="IPR023271">
    <property type="entry name" value="Aquaporin-like"/>
</dbReference>
<sequence length="260" mass="27785">MDAEQQLGYSPALKTSKFGLSITMKNHLVAASGEFIGTFIFLWVAYMIAQIANQDEFYSSEGSNPAKLIMISFGFGFGVMVAIFLTCRVSGGNLNPAVTLSLVLARAISPVRGIIMMLSQMVAGMAAAGAASAMTPGPVAFANGLGGGCSKSRGLFIEMFGTTLLCITVLMTAVEQSNLSDYAPVCIGLSLFLGHLICVYYTGAGLNPARTFGPCIASRSFPVYHWIYWVGPILGSVLAFSIWQFWKLLDYETCVVEEGD</sequence>
<keyword evidence="13" id="KW-1185">Reference proteome</keyword>
<feature type="transmembrane region" description="Helical" evidence="11">
    <location>
        <begin position="154"/>
        <end position="174"/>
    </location>
</feature>
<evidence type="ECO:0000256" key="7">
    <source>
        <dbReference type="ARBA" id="ARBA00022737"/>
    </source>
</evidence>
<dbReference type="EMBL" id="JAEUBD010001178">
    <property type="protein sequence ID" value="KAH3664571.1"/>
    <property type="molecule type" value="Genomic_DNA"/>
</dbReference>
<feature type="transmembrane region" description="Helical" evidence="11">
    <location>
        <begin position="68"/>
        <end position="87"/>
    </location>
</feature>
<comment type="subcellular location">
    <subcellularLocation>
        <location evidence="2">Cell membrane</location>
        <topology evidence="2">Multi-pass membrane protein</topology>
    </subcellularLocation>
    <subcellularLocation>
        <location evidence="1">Endoplasmic reticulum membrane</location>
        <topology evidence="1">Multi-pass membrane protein</topology>
    </subcellularLocation>
</comment>
<dbReference type="AlphaFoldDB" id="A0A9P8P3V8"/>
<organism evidence="12 13">
    <name type="scientific">Ogataea polymorpha</name>
    <dbReference type="NCBI Taxonomy" id="460523"/>
    <lineage>
        <taxon>Eukaryota</taxon>
        <taxon>Fungi</taxon>
        <taxon>Dikarya</taxon>
        <taxon>Ascomycota</taxon>
        <taxon>Saccharomycotina</taxon>
        <taxon>Pichiomycetes</taxon>
        <taxon>Pichiales</taxon>
        <taxon>Pichiaceae</taxon>
        <taxon>Ogataea</taxon>
    </lineage>
</organism>
<comment type="similarity">
    <text evidence="3 10">Belongs to the MIP/aquaporin (TC 1.A.8) family.</text>
</comment>
<dbReference type="GO" id="GO:0005789">
    <property type="term" value="C:endoplasmic reticulum membrane"/>
    <property type="evidence" value="ECO:0007669"/>
    <property type="project" value="UniProtKB-SubCell"/>
</dbReference>
<accession>A0A9P8P3V8</accession>
<dbReference type="PROSITE" id="PS00221">
    <property type="entry name" value="MIP"/>
    <property type="match status" value="1"/>
</dbReference>
<evidence type="ECO:0000256" key="1">
    <source>
        <dbReference type="ARBA" id="ARBA00004477"/>
    </source>
</evidence>
<dbReference type="GO" id="GO:0015250">
    <property type="term" value="F:water channel activity"/>
    <property type="evidence" value="ECO:0007669"/>
    <property type="project" value="TreeGrafter"/>
</dbReference>
<gene>
    <name evidence="12" type="ORF">OGATHE_003386</name>
</gene>
<keyword evidence="8 11" id="KW-1133">Transmembrane helix</keyword>
<dbReference type="Pfam" id="PF00230">
    <property type="entry name" value="MIP"/>
    <property type="match status" value="1"/>
</dbReference>
<feature type="transmembrane region" description="Helical" evidence="11">
    <location>
        <begin position="223"/>
        <end position="243"/>
    </location>
</feature>
<feature type="transmembrane region" description="Helical" evidence="11">
    <location>
        <begin position="181"/>
        <end position="203"/>
    </location>
</feature>
<dbReference type="PANTHER" id="PTHR19139">
    <property type="entry name" value="AQUAPORIN TRANSPORTER"/>
    <property type="match status" value="1"/>
</dbReference>
<keyword evidence="4 10" id="KW-0813">Transport</keyword>
<feature type="transmembrane region" description="Helical" evidence="11">
    <location>
        <begin position="114"/>
        <end position="134"/>
    </location>
</feature>
<dbReference type="InterPro" id="IPR000425">
    <property type="entry name" value="MIP"/>
</dbReference>
<dbReference type="PRINTS" id="PR00783">
    <property type="entry name" value="MINTRINSICP"/>
</dbReference>
<evidence type="ECO:0008006" key="14">
    <source>
        <dbReference type="Google" id="ProtNLM"/>
    </source>
</evidence>
<dbReference type="FunFam" id="1.20.1080.10:FF:000014">
    <property type="entry name" value="Aquaporin 1"/>
    <property type="match status" value="1"/>
</dbReference>
<protein>
    <recommendedName>
        <fullName evidence="14">Aquaporin</fullName>
    </recommendedName>
</protein>
<dbReference type="InterPro" id="IPR034294">
    <property type="entry name" value="Aquaporin_transptr"/>
</dbReference>
<evidence type="ECO:0000256" key="9">
    <source>
        <dbReference type="ARBA" id="ARBA00023136"/>
    </source>
</evidence>
<evidence type="ECO:0000256" key="11">
    <source>
        <dbReference type="SAM" id="Phobius"/>
    </source>
</evidence>
<keyword evidence="9 11" id="KW-0472">Membrane</keyword>
<reference evidence="12" key="2">
    <citation type="submission" date="2021-01" db="EMBL/GenBank/DDBJ databases">
        <authorList>
            <person name="Schikora-Tamarit M.A."/>
        </authorList>
    </citation>
    <scope>NUCLEOTIDE SEQUENCE</scope>
    <source>
        <strain evidence="12">NCAIM Y.01608</strain>
    </source>
</reference>
<dbReference type="OrthoDB" id="3222at2759"/>
<name>A0A9P8P3V8_9ASCO</name>
<evidence type="ECO:0000256" key="8">
    <source>
        <dbReference type="ARBA" id="ARBA00022989"/>
    </source>
</evidence>
<evidence type="ECO:0000256" key="10">
    <source>
        <dbReference type="RuleBase" id="RU000477"/>
    </source>
</evidence>
<comment type="caution">
    <text evidence="12">The sequence shown here is derived from an EMBL/GenBank/DDBJ whole genome shotgun (WGS) entry which is preliminary data.</text>
</comment>
<feature type="transmembrane region" description="Helical" evidence="11">
    <location>
        <begin position="28"/>
        <end position="48"/>
    </location>
</feature>
<evidence type="ECO:0000256" key="4">
    <source>
        <dbReference type="ARBA" id="ARBA00022448"/>
    </source>
</evidence>
<reference evidence="12" key="1">
    <citation type="journal article" date="2021" name="Open Biol.">
        <title>Shared evolutionary footprints suggest mitochondrial oxidative damage underlies multiple complex I losses in fungi.</title>
        <authorList>
            <person name="Schikora-Tamarit M.A."/>
            <person name="Marcet-Houben M."/>
            <person name="Nosek J."/>
            <person name="Gabaldon T."/>
        </authorList>
    </citation>
    <scope>NUCLEOTIDE SEQUENCE</scope>
    <source>
        <strain evidence="12">NCAIM Y.01608</strain>
    </source>
</reference>